<keyword evidence="2" id="KW-0479">Metal-binding</keyword>
<comment type="similarity">
    <text evidence="1">Belongs to the NARF family.</text>
</comment>
<accession>A0A139ACG9</accession>
<dbReference type="AlphaFoldDB" id="A0A139ACG9"/>
<evidence type="ECO:0000259" key="4">
    <source>
        <dbReference type="Pfam" id="PF02906"/>
    </source>
</evidence>
<reference evidence="5 6" key="1">
    <citation type="journal article" date="2015" name="Genome Biol. Evol.">
        <title>Phylogenomic analyses indicate that early fungi evolved digesting cell walls of algal ancestors of land plants.</title>
        <authorList>
            <person name="Chang Y."/>
            <person name="Wang S."/>
            <person name="Sekimoto S."/>
            <person name="Aerts A.L."/>
            <person name="Choi C."/>
            <person name="Clum A."/>
            <person name="LaButti K.M."/>
            <person name="Lindquist E.A."/>
            <person name="Yee Ngan C."/>
            <person name="Ohm R.A."/>
            <person name="Salamov A.A."/>
            <person name="Grigoriev I.V."/>
            <person name="Spatafora J.W."/>
            <person name="Berbee M.L."/>
        </authorList>
    </citation>
    <scope>NUCLEOTIDE SEQUENCE [LARGE SCALE GENOMIC DNA]</scope>
    <source>
        <strain evidence="5 6">JEL478</strain>
    </source>
</reference>
<dbReference type="GO" id="GO:0051539">
    <property type="term" value="F:4 iron, 4 sulfur cluster binding"/>
    <property type="evidence" value="ECO:0007669"/>
    <property type="project" value="UniProtKB-KW"/>
</dbReference>
<dbReference type="OMA" id="AVWLDWI"/>
<keyword evidence="6" id="KW-1185">Reference proteome</keyword>
<evidence type="ECO:0000313" key="6">
    <source>
        <dbReference type="Proteomes" id="UP000070544"/>
    </source>
</evidence>
<name>A0A139ACG9_GONPJ</name>
<sequence length="640" mass="69433">MSFSAGLQLTDLNDYIAPSQACVKPPEPKVAKDPKTDVKTPIKIELDDATGSYYEVEMDGKGAKKELETAQITLNDCLACSGCITSAESVLVAMQSHKELYEVLRNNHAAIESNQPHLHRTIIVSVAPQSRASIAAKYGLSTASVQGRLRWLFRELGCHVVLDTTFAREVSLRSTVGEVLQKWRAGVRGDQGNLGPALAGACPGWICYAEKTHPHLIRHLLASKSPQQIMGSLAKYYLASKLPPSTPPSSHPLPNQVYHLSIMPCYDKKLEGSRPDFFSSEYDTRDVDCVLTTAEVEKLWREVGSSDHEARGVWEQVSAESRVRMVQGPSLFPVVAENTVEAACGVRWRTAGGTSGGYLTHVVKGFLAEVCGVVCGWNEVDQVGAGGGGNSKEWMVPATSVDPWVAGKLRTGASGNGSVSQQPNGMDVDAPTSSSNRVATEPFVVRLSTVPSRNHDHLDWVISARQVSSARFTTLLKFASSYGFRNIQNLVRKVPAPGALGAVSARMRAKARVVAKKRAAVNGAGDADSAIEDEDVGYSFVEVMACPSGCINGGGQLRPDPSADGTPAPVNAREWIRHSEAKYREEYIAMPELDLWENQTITSLVTDWLGSMETDNARKCLLTEYHPVEKVEVNALTVKW</sequence>
<proteinExistence type="inferred from homology"/>
<feature type="region of interest" description="Disordered" evidence="3">
    <location>
        <begin position="413"/>
        <end position="434"/>
    </location>
</feature>
<evidence type="ECO:0000313" key="5">
    <source>
        <dbReference type="EMBL" id="KXS14501.1"/>
    </source>
</evidence>
<dbReference type="STRING" id="1344416.A0A139ACG9"/>
<keyword evidence="2" id="KW-0411">Iron-sulfur</keyword>
<dbReference type="SUPFAM" id="SSF53920">
    <property type="entry name" value="Fe-only hydrogenase"/>
    <property type="match status" value="2"/>
</dbReference>
<evidence type="ECO:0000256" key="1">
    <source>
        <dbReference type="ARBA" id="ARBA00006596"/>
    </source>
</evidence>
<dbReference type="InterPro" id="IPR009016">
    <property type="entry name" value="Fe_hydrogenase"/>
</dbReference>
<dbReference type="Proteomes" id="UP000070544">
    <property type="component" value="Unassembled WGS sequence"/>
</dbReference>
<keyword evidence="2" id="KW-0004">4Fe-4S</keyword>
<dbReference type="OrthoDB" id="10253113at2759"/>
<dbReference type="Gene3D" id="3.40.50.1780">
    <property type="match status" value="2"/>
</dbReference>
<organism evidence="5 6">
    <name type="scientific">Gonapodya prolifera (strain JEL478)</name>
    <name type="common">Monoblepharis prolifera</name>
    <dbReference type="NCBI Taxonomy" id="1344416"/>
    <lineage>
        <taxon>Eukaryota</taxon>
        <taxon>Fungi</taxon>
        <taxon>Fungi incertae sedis</taxon>
        <taxon>Chytridiomycota</taxon>
        <taxon>Chytridiomycota incertae sedis</taxon>
        <taxon>Monoblepharidomycetes</taxon>
        <taxon>Monoblepharidales</taxon>
        <taxon>Gonapodyaceae</taxon>
        <taxon>Gonapodya</taxon>
    </lineage>
</organism>
<evidence type="ECO:0000256" key="2">
    <source>
        <dbReference type="ARBA" id="ARBA00022485"/>
    </source>
</evidence>
<dbReference type="InterPro" id="IPR050340">
    <property type="entry name" value="Cytosolic_Fe-S_CAF"/>
</dbReference>
<dbReference type="Pfam" id="PF02906">
    <property type="entry name" value="Fe_hyd_lg_C"/>
    <property type="match status" value="2"/>
</dbReference>
<dbReference type="Gene3D" id="3.40.950.10">
    <property type="entry name" value="Fe-only Hydrogenase (Larger Subunit), Chain L, domain 3"/>
    <property type="match status" value="1"/>
</dbReference>
<keyword evidence="2" id="KW-0408">Iron</keyword>
<dbReference type="InterPro" id="IPR004108">
    <property type="entry name" value="Fe_hydrogenase_lsu_C"/>
</dbReference>
<dbReference type="PANTHER" id="PTHR11615">
    <property type="entry name" value="NITRATE, FORMATE, IRON DEHYDROGENASE"/>
    <property type="match status" value="1"/>
</dbReference>
<gene>
    <name evidence="5" type="ORF">M427DRAFT_112451</name>
</gene>
<protein>
    <submittedName>
        <fullName evidence="5">Iron hydrogenase</fullName>
    </submittedName>
</protein>
<feature type="domain" description="Iron hydrogenase large subunit C-terminal" evidence="4">
    <location>
        <begin position="121"/>
        <end position="304"/>
    </location>
</feature>
<evidence type="ECO:0000256" key="3">
    <source>
        <dbReference type="SAM" id="MobiDB-lite"/>
    </source>
</evidence>
<dbReference type="EMBL" id="KQ965768">
    <property type="protein sequence ID" value="KXS14501.1"/>
    <property type="molecule type" value="Genomic_DNA"/>
</dbReference>
<feature type="domain" description="Iron hydrogenase large subunit C-terminal" evidence="4">
    <location>
        <begin position="474"/>
        <end position="554"/>
    </location>
</feature>